<dbReference type="Proteomes" id="UP001652624">
    <property type="component" value="Chromosome 11"/>
</dbReference>
<evidence type="ECO:0000256" key="4">
    <source>
        <dbReference type="ARBA" id="ARBA00022679"/>
    </source>
</evidence>
<dbReference type="Pfam" id="PF21245">
    <property type="entry name" value="PI4KB-PIK1_PIK"/>
    <property type="match status" value="1"/>
</dbReference>
<evidence type="ECO:0000259" key="12">
    <source>
        <dbReference type="PROSITE" id="PS50290"/>
    </source>
</evidence>
<accession>A0ABM3Y9E7</accession>
<dbReference type="PANTHER" id="PTHR10048">
    <property type="entry name" value="PHOSPHATIDYLINOSITOL KINASE"/>
    <property type="match status" value="1"/>
</dbReference>
<feature type="compositionally biased region" description="Low complexity" evidence="11">
    <location>
        <begin position="13"/>
        <end position="27"/>
    </location>
</feature>
<keyword evidence="6" id="KW-0472">Membrane</keyword>
<evidence type="ECO:0000313" key="15">
    <source>
        <dbReference type="RefSeq" id="XP_060057683.1"/>
    </source>
</evidence>
<dbReference type="CDD" id="cd05168">
    <property type="entry name" value="PI4Kc_III_beta"/>
    <property type="match status" value="1"/>
</dbReference>
<evidence type="ECO:0000256" key="6">
    <source>
        <dbReference type="ARBA" id="ARBA00022787"/>
    </source>
</evidence>
<dbReference type="PROSITE" id="PS00915">
    <property type="entry name" value="PI3_4_KINASE_1"/>
    <property type="match status" value="1"/>
</dbReference>
<dbReference type="SMART" id="SM00146">
    <property type="entry name" value="PI3Kc"/>
    <property type="match status" value="1"/>
</dbReference>
<dbReference type="InterPro" id="IPR049160">
    <property type="entry name" value="PI4KB-PIK1_PIK"/>
</dbReference>
<comment type="catalytic activity">
    <reaction evidence="7">
        <text>a 1,2-diacyl-sn-glycero-3-phospho-(1D-myo-inositol) + ATP = a 1,2-diacyl-sn-glycero-3-phospho-(1D-myo-inositol 4-phosphate) + ADP + H(+)</text>
        <dbReference type="Rhea" id="RHEA:19877"/>
        <dbReference type="ChEBI" id="CHEBI:15378"/>
        <dbReference type="ChEBI" id="CHEBI:30616"/>
        <dbReference type="ChEBI" id="CHEBI:57880"/>
        <dbReference type="ChEBI" id="CHEBI:58178"/>
        <dbReference type="ChEBI" id="CHEBI:456216"/>
        <dbReference type="EC" id="2.7.1.67"/>
    </reaction>
    <physiologicalReaction direction="left-to-right" evidence="7">
        <dbReference type="Rhea" id="RHEA:19878"/>
    </physiologicalReaction>
</comment>
<evidence type="ECO:0000313" key="14">
    <source>
        <dbReference type="Proteomes" id="UP001652624"/>
    </source>
</evidence>
<feature type="domain" description="PI3K/PI4K catalytic" evidence="12">
    <location>
        <begin position="444"/>
        <end position="731"/>
    </location>
</feature>
<evidence type="ECO:0000256" key="10">
    <source>
        <dbReference type="ARBA" id="ARBA00046735"/>
    </source>
</evidence>
<evidence type="ECO:0000256" key="3">
    <source>
        <dbReference type="ARBA" id="ARBA00012169"/>
    </source>
</evidence>
<dbReference type="Gene3D" id="1.10.1070.11">
    <property type="entry name" value="Phosphatidylinositol 3-/4-kinase, catalytic domain"/>
    <property type="match status" value="1"/>
</dbReference>
<comment type="similarity">
    <text evidence="2">Belongs to the PI3/PI4-kinase family. Type III PI4K subfamily.</text>
</comment>
<dbReference type="InterPro" id="IPR000403">
    <property type="entry name" value="PI3/4_kinase_cat_dom"/>
</dbReference>
<feature type="domain" description="PIK helical" evidence="13">
    <location>
        <begin position="42"/>
        <end position="242"/>
    </location>
</feature>
<keyword evidence="6" id="KW-1000">Mitochondrion outer membrane</keyword>
<dbReference type="PANTHER" id="PTHR10048:SF22">
    <property type="entry name" value="PHOSPHATIDYLINOSITOL 4-KINASE BETA"/>
    <property type="match status" value="1"/>
</dbReference>
<keyword evidence="5" id="KW-0418">Kinase</keyword>
<gene>
    <name evidence="15" type="primary">PI4KB</name>
</gene>
<comment type="subcellular location">
    <subcellularLocation>
        <location evidence="1">Mitochondrion outer membrane</location>
        <topology evidence="1">Peripheral membrane protein</topology>
    </subcellularLocation>
    <subcellularLocation>
        <location evidence="8">Rough endoplasmic reticulum membrane</location>
        <topology evidence="8">Peripheral membrane protein</topology>
    </subcellularLocation>
</comment>
<evidence type="ECO:0000256" key="9">
    <source>
        <dbReference type="ARBA" id="ARBA00039877"/>
    </source>
</evidence>
<dbReference type="InterPro" id="IPR057754">
    <property type="entry name" value="PI4-kinase_beta/PIK1_cat"/>
</dbReference>
<evidence type="ECO:0000256" key="1">
    <source>
        <dbReference type="ARBA" id="ARBA00004450"/>
    </source>
</evidence>
<comment type="subunit">
    <text evidence="10">Interacts with ARF1 and ARF3 in the Golgi complex, but not with ARF4, ARF5 or ARF6. Interacts with NCS1/FREQ in a calcium-independent manner. Interacts with CALN1/CABP8 and CALN2/CABP7; in a calcium-dependent manner; this interaction competes with NCS1/FREQ binding. Interacts with ACBD3. Interacts with ARMH3, YWHAB, YWHAE, YWHAG, YWHAH, YWHAQ, YWHAZ and SFN. Interacts with GGA2 (via VHS domain); the interaction is important for PI4KB location at the Golgi apparatus membrane. Interacts with ATG9A.</text>
</comment>
<reference evidence="15" key="1">
    <citation type="submission" date="2025-08" db="UniProtKB">
        <authorList>
            <consortium name="RefSeq"/>
        </authorList>
    </citation>
    <scope>IDENTIFICATION</scope>
</reference>
<proteinExistence type="inferred from homology"/>
<feature type="region of interest" description="Disordered" evidence="11">
    <location>
        <begin position="1"/>
        <end position="27"/>
    </location>
</feature>
<dbReference type="InterPro" id="IPR001263">
    <property type="entry name" value="PI3K_accessory_dom"/>
</dbReference>
<protein>
    <recommendedName>
        <fullName evidence="9">Phosphatidylinositol 4-kinase beta</fullName>
        <ecNumber evidence="3">2.7.1.67</ecNumber>
    </recommendedName>
</protein>
<evidence type="ECO:0000256" key="8">
    <source>
        <dbReference type="ARBA" id="ARBA00037860"/>
    </source>
</evidence>
<feature type="region of interest" description="Disordered" evidence="11">
    <location>
        <begin position="248"/>
        <end position="298"/>
    </location>
</feature>
<keyword evidence="14" id="KW-1185">Reference proteome</keyword>
<evidence type="ECO:0000256" key="2">
    <source>
        <dbReference type="ARBA" id="ARBA00006209"/>
    </source>
</evidence>
<dbReference type="CDD" id="cd22246">
    <property type="entry name" value="PI4KB_NTD"/>
    <property type="match status" value="1"/>
</dbReference>
<dbReference type="InterPro" id="IPR018936">
    <property type="entry name" value="PI3/4_kinase_CS"/>
</dbReference>
<dbReference type="Gene3D" id="3.30.1010.10">
    <property type="entry name" value="Phosphatidylinositol 3-kinase Catalytic Subunit, Chain A, domain 4"/>
    <property type="match status" value="1"/>
</dbReference>
<dbReference type="PROSITE" id="PS50290">
    <property type="entry name" value="PI3_4_KINASE_3"/>
    <property type="match status" value="1"/>
</dbReference>
<keyword evidence="6" id="KW-0496">Mitochondrion</keyword>
<name>A0ABM3Y9E7_ERIEU</name>
<evidence type="ECO:0000259" key="13">
    <source>
        <dbReference type="PROSITE" id="PS51545"/>
    </source>
</evidence>
<sequence length="746" mass="83236">MGDTVVESAPLKPASEPASGSPGSNGGSLLSVITEGVGELSVIDPEVAQKACQEVLEKVKLLHGGVAVSSRDTPLELVNGDGVGTEIRCLDDPPAQIREEEEELEAAVASGTAKGARRRRQNNSAKQSWLLRLFESKLFDISMAISYLYNSKEPGVQAYIGNRLFCFRNEDVDFYLPQLLNMYIHMDEDVGDAIKPYIVHRCRQSINFSLQCALLLGAYSSDMHISTQRHSRGTKLRKLILSDELKPAHRKRELPSLSPAPDTGLSPSKRTHQRSKSDATASISLSSNLKRTASNPKVENEDEAPYLIYVEVLECENFDTTNVPARIPENRIRSTRSVENLPECGITHEQRAGSFSTVPNYDNDDEAWSVDDIGELQVELPEVHTNSCDNISQFSVDSITSQESKEPVFIAAGDIRRRLSEQLAHTPTAFKRDPEDPSAVALKEPWQEKVRRIREGSPYGHLPNWRLLSVIVKCGDDLRQELLAFQVLKQLQAIWEQERVPLWIKPYKILVISADSGMIEPVVNAVSIHQVKKQSQLSLLDYFLQEHGSYTTEAFLSAQRNFVQSCAGYCLVCYLLQVKDRHNGNILLDAEGHIIHIDFGFILSSSPRNLGFETSAFKLTTEFVDVMGGLDGDMFNYYKMLMLQGLIAARKHMDKVVQIVEIMQQGCRCCSGASPSGPVMTVAQVICSQLPCFHGSSTIRNLKERFHMSMTEEQLQLLVEQMVDGSMRSITTKLYDGFQYLTNGIM</sequence>
<dbReference type="EC" id="2.7.1.67" evidence="3"/>
<dbReference type="RefSeq" id="XP_060057683.1">
    <property type="nucleotide sequence ID" value="XM_060201700.1"/>
</dbReference>
<organism evidence="14 15">
    <name type="scientific">Erinaceus europaeus</name>
    <name type="common">Western European hedgehog</name>
    <dbReference type="NCBI Taxonomy" id="9365"/>
    <lineage>
        <taxon>Eukaryota</taxon>
        <taxon>Metazoa</taxon>
        <taxon>Chordata</taxon>
        <taxon>Craniata</taxon>
        <taxon>Vertebrata</taxon>
        <taxon>Euteleostomi</taxon>
        <taxon>Mammalia</taxon>
        <taxon>Eutheria</taxon>
        <taxon>Laurasiatheria</taxon>
        <taxon>Eulipotyphla</taxon>
        <taxon>Erinaceidae</taxon>
        <taxon>Erinaceinae</taxon>
        <taxon>Erinaceus</taxon>
    </lineage>
</organism>
<dbReference type="InterPro" id="IPR015433">
    <property type="entry name" value="PI3/4_kinase"/>
</dbReference>
<feature type="compositionally biased region" description="Polar residues" evidence="11">
    <location>
        <begin position="278"/>
        <end position="297"/>
    </location>
</feature>
<dbReference type="SUPFAM" id="SSF56112">
    <property type="entry name" value="Protein kinase-like (PK-like)"/>
    <property type="match status" value="1"/>
</dbReference>
<keyword evidence="4" id="KW-0808">Transferase</keyword>
<dbReference type="GeneID" id="103120268"/>
<evidence type="ECO:0000256" key="11">
    <source>
        <dbReference type="SAM" id="MobiDB-lite"/>
    </source>
</evidence>
<dbReference type="InterPro" id="IPR011009">
    <property type="entry name" value="Kinase-like_dom_sf"/>
</dbReference>
<evidence type="ECO:0000256" key="5">
    <source>
        <dbReference type="ARBA" id="ARBA00022777"/>
    </source>
</evidence>
<dbReference type="PROSITE" id="PS00916">
    <property type="entry name" value="PI3_4_KINASE_2"/>
    <property type="match status" value="1"/>
</dbReference>
<evidence type="ECO:0000256" key="7">
    <source>
        <dbReference type="ARBA" id="ARBA00036767"/>
    </source>
</evidence>
<dbReference type="InterPro" id="IPR036940">
    <property type="entry name" value="PI3/4_kinase_cat_sf"/>
</dbReference>
<dbReference type="Pfam" id="PF00454">
    <property type="entry name" value="PI3_PI4_kinase"/>
    <property type="match status" value="1"/>
</dbReference>
<dbReference type="PROSITE" id="PS51545">
    <property type="entry name" value="PIK_HELICAL"/>
    <property type="match status" value="1"/>
</dbReference>